<dbReference type="InterPro" id="IPR029000">
    <property type="entry name" value="Cyclophilin-like_dom_sf"/>
</dbReference>
<evidence type="ECO:0000256" key="2">
    <source>
        <dbReference type="ARBA" id="ARBA00022801"/>
    </source>
</evidence>
<evidence type="ECO:0000259" key="4">
    <source>
        <dbReference type="SMART" id="SM00797"/>
    </source>
</evidence>
<reference evidence="5" key="1">
    <citation type="submission" date="2015-10" db="EMBL/GenBank/DDBJ databases">
        <authorList>
            <person name="Gilbert D.G."/>
        </authorList>
    </citation>
    <scope>NUCLEOTIDE SEQUENCE</scope>
</reference>
<dbReference type="PANTHER" id="PTHR43309:SF5">
    <property type="entry name" value="5-OXOPROLINASE SUBUNIT C"/>
    <property type="match status" value="1"/>
</dbReference>
<proteinExistence type="predicted"/>
<dbReference type="EC" id="3.5.1.54" evidence="5"/>
<keyword evidence="2 5" id="KW-0378">Hydrolase</keyword>
<organism evidence="5">
    <name type="scientific">hydrothermal vent metagenome</name>
    <dbReference type="NCBI Taxonomy" id="652676"/>
    <lineage>
        <taxon>unclassified sequences</taxon>
        <taxon>metagenomes</taxon>
        <taxon>ecological metagenomes</taxon>
    </lineage>
</organism>
<dbReference type="AlphaFoldDB" id="A0A160VDB1"/>
<keyword evidence="1" id="KW-0547">Nucleotide-binding</keyword>
<dbReference type="GO" id="GO:0005524">
    <property type="term" value="F:ATP binding"/>
    <property type="evidence" value="ECO:0007669"/>
    <property type="project" value="UniProtKB-KW"/>
</dbReference>
<feature type="domain" description="Carboxyltransferase" evidence="4">
    <location>
        <begin position="24"/>
        <end position="300"/>
    </location>
</feature>
<dbReference type="NCBIfam" id="TIGR00724">
    <property type="entry name" value="urea_amlyse_rel"/>
    <property type="match status" value="1"/>
</dbReference>
<dbReference type="SUPFAM" id="SSF50891">
    <property type="entry name" value="Cyclophilin-like"/>
    <property type="match status" value="1"/>
</dbReference>
<gene>
    <name evidence="5" type="ORF">MGWOODY_Mmi512</name>
</gene>
<accession>A0A160VDB1</accession>
<dbReference type="SMART" id="SM00797">
    <property type="entry name" value="AHS2"/>
    <property type="match status" value="1"/>
</dbReference>
<evidence type="ECO:0000256" key="3">
    <source>
        <dbReference type="ARBA" id="ARBA00022840"/>
    </source>
</evidence>
<protein>
    <submittedName>
        <fullName evidence="5">Allophanate hydrolase 2 subunit 2</fullName>
        <ecNumber evidence="5">3.5.1.54</ecNumber>
    </submittedName>
</protein>
<dbReference type="Gene3D" id="2.40.100.10">
    <property type="entry name" value="Cyclophilin-like"/>
    <property type="match status" value="1"/>
</dbReference>
<evidence type="ECO:0000313" key="5">
    <source>
        <dbReference type="EMBL" id="CUV08450.1"/>
    </source>
</evidence>
<dbReference type="GO" id="GO:0004039">
    <property type="term" value="F:allophanate hydrolase activity"/>
    <property type="evidence" value="ECO:0007669"/>
    <property type="project" value="UniProtKB-EC"/>
</dbReference>
<evidence type="ECO:0000256" key="1">
    <source>
        <dbReference type="ARBA" id="ARBA00022741"/>
    </source>
</evidence>
<dbReference type="EMBL" id="FAXC01000067">
    <property type="protein sequence ID" value="CUV08450.1"/>
    <property type="molecule type" value="Genomic_DNA"/>
</dbReference>
<dbReference type="PANTHER" id="PTHR43309">
    <property type="entry name" value="5-OXOPROLINASE SUBUNIT C"/>
    <property type="match status" value="1"/>
</dbReference>
<name>A0A160VDB1_9ZZZZ</name>
<dbReference type="Pfam" id="PF02626">
    <property type="entry name" value="CT_A_B"/>
    <property type="match status" value="1"/>
</dbReference>
<sequence>MGLEVLRAGLQSTVQDQGRFGYAHLGVSASGAADNFSLRIGNILVGNPKQYAGIEMTIIGDKYRFKSDAYIALTGSEFEAELDNKPIPFWQGCPIKNDQILDIRSTKTGARCYLCVAGGINVEDVMGAKTTHLTSGMGGVHGRILKKQDELDVGSLDNSIKPVQEINEPMTTDNKIIRVTKGRQWLWFHKNQKNKFFQHQYRVTDLSNRMGLRLIGNAINTKKGEIITAGIPLGSIQIPGDGQPIISFVEHQTTGGYPVIANVISADIRKVGQLKPGDCFQFELTSISTAEKLKVDQEKFIHSLHHD</sequence>
<keyword evidence="3" id="KW-0067">ATP-binding</keyword>
<dbReference type="InterPro" id="IPR052708">
    <property type="entry name" value="PxpC"/>
</dbReference>
<dbReference type="InterPro" id="IPR003778">
    <property type="entry name" value="CT_A_B"/>
</dbReference>